<dbReference type="PANTHER" id="PTHR31721">
    <property type="entry name" value="OS06G0710300 PROTEIN"/>
    <property type="match status" value="1"/>
</dbReference>
<protein>
    <submittedName>
        <fullName evidence="2">Uncharacterized protein</fullName>
    </submittedName>
</protein>
<gene>
    <name evidence="2" type="ORF">K2173_007500</name>
</gene>
<feature type="transmembrane region" description="Helical" evidence="1">
    <location>
        <begin position="124"/>
        <end position="149"/>
    </location>
</feature>
<evidence type="ECO:0000313" key="3">
    <source>
        <dbReference type="Proteomes" id="UP001159364"/>
    </source>
</evidence>
<dbReference type="EMBL" id="JAIWQS010000006">
    <property type="protein sequence ID" value="KAJ8762342.1"/>
    <property type="molecule type" value="Genomic_DNA"/>
</dbReference>
<sequence>MATTRLLRSHRLLGRVLPPTTVSSSVAKVKCISKSQLKGERMVSADDDGDNKRKKPTVAVKASTVELESWTSSETQVGRRIDLASLLTALSRVFFGNQRPVKNRKTWIFEAQSFIERVVINCRFFTMFAVAGSLFGTVLCFVEGCVLILESYFHYFHSLSRSLDQVHTINLLIEAIDMFLIGIALFVFGVGLYVMFVGSKNENENGSWLPESSLFGLFNLKSLPTWVEMGSVSKAKSRIGHAVTMILQVGLLEKFKNVPLLTSLDLACFAGAVLISSSCIYLLSRLSSDGIIRQT</sequence>
<organism evidence="2 3">
    <name type="scientific">Erythroxylum novogranatense</name>
    <dbReference type="NCBI Taxonomy" id="1862640"/>
    <lineage>
        <taxon>Eukaryota</taxon>
        <taxon>Viridiplantae</taxon>
        <taxon>Streptophyta</taxon>
        <taxon>Embryophyta</taxon>
        <taxon>Tracheophyta</taxon>
        <taxon>Spermatophyta</taxon>
        <taxon>Magnoliopsida</taxon>
        <taxon>eudicotyledons</taxon>
        <taxon>Gunneridae</taxon>
        <taxon>Pentapetalae</taxon>
        <taxon>rosids</taxon>
        <taxon>fabids</taxon>
        <taxon>Malpighiales</taxon>
        <taxon>Erythroxylaceae</taxon>
        <taxon>Erythroxylum</taxon>
    </lineage>
</organism>
<dbReference type="Proteomes" id="UP001159364">
    <property type="component" value="Linkage Group LG06"/>
</dbReference>
<keyword evidence="1" id="KW-0812">Transmembrane</keyword>
<dbReference type="InterPro" id="IPR005134">
    <property type="entry name" value="UPF0114"/>
</dbReference>
<dbReference type="AlphaFoldDB" id="A0AAV8T6D4"/>
<dbReference type="PANTHER" id="PTHR31721:SF3">
    <property type="entry name" value="EXPRESSED PROTEIN"/>
    <property type="match status" value="1"/>
</dbReference>
<dbReference type="Pfam" id="PF03350">
    <property type="entry name" value="UPF0114"/>
    <property type="match status" value="1"/>
</dbReference>
<reference evidence="2 3" key="1">
    <citation type="submission" date="2021-09" db="EMBL/GenBank/DDBJ databases">
        <title>Genomic insights and catalytic innovation underlie evolution of tropane alkaloids biosynthesis.</title>
        <authorList>
            <person name="Wang Y.-J."/>
            <person name="Tian T."/>
            <person name="Huang J.-P."/>
            <person name="Huang S.-X."/>
        </authorList>
    </citation>
    <scope>NUCLEOTIDE SEQUENCE [LARGE SCALE GENOMIC DNA]</scope>
    <source>
        <strain evidence="2">KIB-2018</strain>
        <tissue evidence="2">Leaf</tissue>
    </source>
</reference>
<evidence type="ECO:0000313" key="2">
    <source>
        <dbReference type="EMBL" id="KAJ8762342.1"/>
    </source>
</evidence>
<feature type="transmembrane region" description="Helical" evidence="1">
    <location>
        <begin position="169"/>
        <end position="196"/>
    </location>
</feature>
<keyword evidence="1" id="KW-0472">Membrane</keyword>
<proteinExistence type="predicted"/>
<keyword evidence="3" id="KW-1185">Reference proteome</keyword>
<evidence type="ECO:0000256" key="1">
    <source>
        <dbReference type="SAM" id="Phobius"/>
    </source>
</evidence>
<accession>A0AAV8T6D4</accession>
<keyword evidence="1" id="KW-1133">Transmembrane helix</keyword>
<comment type="caution">
    <text evidence="2">The sequence shown here is derived from an EMBL/GenBank/DDBJ whole genome shotgun (WGS) entry which is preliminary data.</text>
</comment>
<name>A0AAV8T6D4_9ROSI</name>